<proteinExistence type="predicted"/>
<dbReference type="OrthoDB" id="5345504at2759"/>
<dbReference type="VEuPathDB" id="FungiDB:SAPIO_CDS7663"/>
<comment type="caution">
    <text evidence="2">The sequence shown here is derived from an EMBL/GenBank/DDBJ whole genome shotgun (WGS) entry which is preliminary data.</text>
</comment>
<dbReference type="Pfam" id="PF20354">
    <property type="entry name" value="DUF6649"/>
    <property type="match status" value="1"/>
</dbReference>
<dbReference type="Proteomes" id="UP000028545">
    <property type="component" value="Unassembled WGS sequence"/>
</dbReference>
<dbReference type="HOGENOM" id="CLU_059580_2_0_1"/>
<dbReference type="RefSeq" id="XP_016641304.1">
    <property type="nucleotide sequence ID" value="XM_016789477.1"/>
</dbReference>
<feature type="compositionally biased region" description="Polar residues" evidence="1">
    <location>
        <begin position="18"/>
        <end position="31"/>
    </location>
</feature>
<gene>
    <name evidence="2" type="ORF">SAPIO_CDS7663</name>
</gene>
<organism evidence="2 3">
    <name type="scientific">Pseudallescheria apiosperma</name>
    <name type="common">Scedosporium apiospermum</name>
    <dbReference type="NCBI Taxonomy" id="563466"/>
    <lineage>
        <taxon>Eukaryota</taxon>
        <taxon>Fungi</taxon>
        <taxon>Dikarya</taxon>
        <taxon>Ascomycota</taxon>
        <taxon>Pezizomycotina</taxon>
        <taxon>Sordariomycetes</taxon>
        <taxon>Hypocreomycetidae</taxon>
        <taxon>Microascales</taxon>
        <taxon>Microascaceae</taxon>
        <taxon>Scedosporium</taxon>
    </lineage>
</organism>
<dbReference type="InterPro" id="IPR046591">
    <property type="entry name" value="DUF6649"/>
</dbReference>
<evidence type="ECO:0000313" key="3">
    <source>
        <dbReference type="Proteomes" id="UP000028545"/>
    </source>
</evidence>
<feature type="compositionally biased region" description="Acidic residues" evidence="1">
    <location>
        <begin position="233"/>
        <end position="242"/>
    </location>
</feature>
<feature type="region of interest" description="Disordered" evidence="1">
    <location>
        <begin position="201"/>
        <end position="242"/>
    </location>
</feature>
<accession>A0A084G2E3</accession>
<evidence type="ECO:0000256" key="1">
    <source>
        <dbReference type="SAM" id="MobiDB-lite"/>
    </source>
</evidence>
<reference evidence="2 3" key="1">
    <citation type="journal article" date="2014" name="Genome Announc.">
        <title>Draft genome sequence of the pathogenic fungus Scedosporium apiospermum.</title>
        <authorList>
            <person name="Vandeputte P."/>
            <person name="Ghamrawi S."/>
            <person name="Rechenmann M."/>
            <person name="Iltis A."/>
            <person name="Giraud S."/>
            <person name="Fleury M."/>
            <person name="Thornton C."/>
            <person name="Delhaes L."/>
            <person name="Meyer W."/>
            <person name="Papon N."/>
            <person name="Bouchara J.P."/>
        </authorList>
    </citation>
    <scope>NUCLEOTIDE SEQUENCE [LARGE SCALE GENOMIC DNA]</scope>
    <source>
        <strain evidence="2 3">IHEM 14462</strain>
    </source>
</reference>
<dbReference type="AlphaFoldDB" id="A0A084G2E3"/>
<feature type="compositionally biased region" description="Polar residues" evidence="1">
    <location>
        <begin position="1"/>
        <end position="11"/>
    </location>
</feature>
<dbReference type="EMBL" id="JOWA01000110">
    <property type="protein sequence ID" value="KEZ41505.1"/>
    <property type="molecule type" value="Genomic_DNA"/>
</dbReference>
<sequence>MLSLQGSFTNNYDRRHPTSASAAYEQQTIPSPSRKRKADAQENERLSKRLGRLNIGQNIRRLYATVEDDTSTNQAQTFPPPANATTSTFGAGTGVSSDQFSSASLDDDLMQMDDTKHKVYIYNLDDELSSSESEAEDGKLIFLPDIEKALKANRIPPMLRANPEGQLAGHNIDDMQLVLYNVPSSLTVAPEHDSVRKAIIEARRRMREKQRRESEDGESSVASSPAVTPPVLSEDEDAMDLS</sequence>
<feature type="region of interest" description="Disordered" evidence="1">
    <location>
        <begin position="68"/>
        <end position="91"/>
    </location>
</feature>
<name>A0A084G2E3_PSEDA</name>
<dbReference type="KEGG" id="sapo:SAPIO_CDS7663"/>
<evidence type="ECO:0000313" key="2">
    <source>
        <dbReference type="EMBL" id="KEZ41505.1"/>
    </source>
</evidence>
<dbReference type="GeneID" id="27726735"/>
<keyword evidence="3" id="KW-1185">Reference proteome</keyword>
<feature type="compositionally biased region" description="Polar residues" evidence="1">
    <location>
        <begin position="71"/>
        <end position="91"/>
    </location>
</feature>
<feature type="region of interest" description="Disordered" evidence="1">
    <location>
        <begin position="1"/>
        <end position="46"/>
    </location>
</feature>
<protein>
    <submittedName>
        <fullName evidence="2">Uncharacterized protein</fullName>
    </submittedName>
</protein>
<feature type="compositionally biased region" description="Low complexity" evidence="1">
    <location>
        <begin position="219"/>
        <end position="232"/>
    </location>
</feature>
<dbReference type="OMA" id="ETKHRVY"/>